<evidence type="ECO:0000313" key="1">
    <source>
        <dbReference type="EMBL" id="CAG8658382.1"/>
    </source>
</evidence>
<reference evidence="1" key="1">
    <citation type="submission" date="2021-06" db="EMBL/GenBank/DDBJ databases">
        <authorList>
            <person name="Kallberg Y."/>
            <person name="Tangrot J."/>
            <person name="Rosling A."/>
        </authorList>
    </citation>
    <scope>NUCLEOTIDE SEQUENCE</scope>
    <source>
        <strain evidence="1">IA702</strain>
    </source>
</reference>
<dbReference type="AlphaFoldDB" id="A0A9N9H9C5"/>
<dbReference type="OrthoDB" id="10423871at2759"/>
<name>A0A9N9H9C5_9GLOM</name>
<dbReference type="Proteomes" id="UP000789572">
    <property type="component" value="Unassembled WGS sequence"/>
</dbReference>
<proteinExistence type="predicted"/>
<organism evidence="1 2">
    <name type="scientific">Paraglomus occultum</name>
    <dbReference type="NCBI Taxonomy" id="144539"/>
    <lineage>
        <taxon>Eukaryota</taxon>
        <taxon>Fungi</taxon>
        <taxon>Fungi incertae sedis</taxon>
        <taxon>Mucoromycota</taxon>
        <taxon>Glomeromycotina</taxon>
        <taxon>Glomeromycetes</taxon>
        <taxon>Paraglomerales</taxon>
        <taxon>Paraglomeraceae</taxon>
        <taxon>Paraglomus</taxon>
    </lineage>
</organism>
<sequence length="46" mass="5440">KDYHFYSMHYADGVYLVDKFDEFAIPSNAGQLFELSEIIRSLFSFK</sequence>
<dbReference type="EMBL" id="CAJVPJ010005077">
    <property type="protein sequence ID" value="CAG8658382.1"/>
    <property type="molecule type" value="Genomic_DNA"/>
</dbReference>
<gene>
    <name evidence="1" type="ORF">POCULU_LOCUS10325</name>
</gene>
<comment type="caution">
    <text evidence="1">The sequence shown here is derived from an EMBL/GenBank/DDBJ whole genome shotgun (WGS) entry which is preliminary data.</text>
</comment>
<accession>A0A9N9H9C5</accession>
<evidence type="ECO:0000313" key="2">
    <source>
        <dbReference type="Proteomes" id="UP000789572"/>
    </source>
</evidence>
<protein>
    <submittedName>
        <fullName evidence="1">5782_t:CDS:1</fullName>
    </submittedName>
</protein>
<feature type="non-terminal residue" evidence="1">
    <location>
        <position position="1"/>
    </location>
</feature>
<feature type="non-terminal residue" evidence="1">
    <location>
        <position position="46"/>
    </location>
</feature>
<keyword evidence="2" id="KW-1185">Reference proteome</keyword>